<dbReference type="InterPro" id="IPR015943">
    <property type="entry name" value="WD40/YVTN_repeat-like_dom_sf"/>
</dbReference>
<evidence type="ECO:0000259" key="5">
    <source>
        <dbReference type="Pfam" id="PF04003"/>
    </source>
</evidence>
<dbReference type="InterPro" id="IPR007148">
    <property type="entry name" value="SSU_processome_Utp12"/>
</dbReference>
<dbReference type="SUPFAM" id="SSF50978">
    <property type="entry name" value="WD40 repeat-like"/>
    <property type="match status" value="1"/>
</dbReference>
<dbReference type="STRING" id="81824.A9V9R4"/>
<dbReference type="GO" id="GO:0005730">
    <property type="term" value="C:nucleolus"/>
    <property type="evidence" value="ECO:0000318"/>
    <property type="project" value="GO_Central"/>
</dbReference>
<dbReference type="EMBL" id="CH991571">
    <property type="protein sequence ID" value="EDQ85711.1"/>
    <property type="molecule type" value="Genomic_DNA"/>
</dbReference>
<dbReference type="InParanoid" id="A9V9R4"/>
<dbReference type="InterPro" id="IPR052414">
    <property type="entry name" value="U3_snoRNA-assoc_WDR"/>
</dbReference>
<feature type="compositionally biased region" description="Acidic residues" evidence="4">
    <location>
        <begin position="571"/>
        <end position="592"/>
    </location>
</feature>
<evidence type="ECO:0000256" key="4">
    <source>
        <dbReference type="SAM" id="MobiDB-lite"/>
    </source>
</evidence>
<evidence type="ECO:0000313" key="6">
    <source>
        <dbReference type="EMBL" id="EDQ85711.1"/>
    </source>
</evidence>
<evidence type="ECO:0000313" key="7">
    <source>
        <dbReference type="Proteomes" id="UP000001357"/>
    </source>
</evidence>
<dbReference type="AlphaFoldDB" id="A9V9R4"/>
<proteinExistence type="inferred from homology"/>
<keyword evidence="2" id="KW-0539">Nucleus</keyword>
<feature type="domain" description="Small-subunit processome Utp12" evidence="5">
    <location>
        <begin position="419"/>
        <end position="521"/>
    </location>
</feature>
<feature type="compositionally biased region" description="Acidic residues" evidence="4">
    <location>
        <begin position="604"/>
        <end position="637"/>
    </location>
</feature>
<feature type="region of interest" description="Disordered" evidence="4">
    <location>
        <begin position="527"/>
        <end position="637"/>
    </location>
</feature>
<comment type="subcellular location">
    <subcellularLocation>
        <location evidence="1">Nucleus</location>
    </subcellularLocation>
</comment>
<dbReference type="RefSeq" id="XP_001749426.1">
    <property type="nucleotide sequence ID" value="XM_001749374.1"/>
</dbReference>
<dbReference type="SMART" id="SM00320">
    <property type="entry name" value="WD40"/>
    <property type="match status" value="4"/>
</dbReference>
<reference evidence="6 7" key="1">
    <citation type="journal article" date="2008" name="Nature">
        <title>The genome of the choanoflagellate Monosiga brevicollis and the origin of metazoans.</title>
        <authorList>
            <consortium name="JGI Sequencing"/>
            <person name="King N."/>
            <person name="Westbrook M.J."/>
            <person name="Young S.L."/>
            <person name="Kuo A."/>
            <person name="Abedin M."/>
            <person name="Chapman J."/>
            <person name="Fairclough S."/>
            <person name="Hellsten U."/>
            <person name="Isogai Y."/>
            <person name="Letunic I."/>
            <person name="Marr M."/>
            <person name="Pincus D."/>
            <person name="Putnam N."/>
            <person name="Rokas A."/>
            <person name="Wright K.J."/>
            <person name="Zuzow R."/>
            <person name="Dirks W."/>
            <person name="Good M."/>
            <person name="Goodstein D."/>
            <person name="Lemons D."/>
            <person name="Li W."/>
            <person name="Lyons J.B."/>
            <person name="Morris A."/>
            <person name="Nichols S."/>
            <person name="Richter D.J."/>
            <person name="Salamov A."/>
            <person name="Bork P."/>
            <person name="Lim W.A."/>
            <person name="Manning G."/>
            <person name="Miller W.T."/>
            <person name="McGinnis W."/>
            <person name="Shapiro H."/>
            <person name="Tjian R."/>
            <person name="Grigoriev I.V."/>
            <person name="Rokhsar D."/>
        </authorList>
    </citation>
    <scope>NUCLEOTIDE SEQUENCE [LARGE SCALE GENOMIC DNA]</scope>
    <source>
        <strain evidence="7">MX1 / ATCC 50154</strain>
    </source>
</reference>
<comment type="similarity">
    <text evidence="3">Belongs to the UTP5 family.</text>
</comment>
<feature type="compositionally biased region" description="Acidic residues" evidence="4">
    <location>
        <begin position="550"/>
        <end position="562"/>
    </location>
</feature>
<dbReference type="KEGG" id="mbr:MONBRDRAFT_38725"/>
<dbReference type="OMA" id="MNSENGD"/>
<evidence type="ECO:0000256" key="3">
    <source>
        <dbReference type="ARBA" id="ARBA00038335"/>
    </source>
</evidence>
<dbReference type="FunCoup" id="A9V9R4">
    <property type="interactions" value="1223"/>
</dbReference>
<dbReference type="InterPro" id="IPR001680">
    <property type="entry name" value="WD40_rpt"/>
</dbReference>
<protein>
    <recommendedName>
        <fullName evidence="5">Small-subunit processome Utp12 domain-containing protein</fullName>
    </recommendedName>
</protein>
<dbReference type="Pfam" id="PF00400">
    <property type="entry name" value="WD40"/>
    <property type="match status" value="2"/>
</dbReference>
<evidence type="ECO:0000256" key="2">
    <source>
        <dbReference type="ARBA" id="ARBA00023242"/>
    </source>
</evidence>
<dbReference type="GeneID" id="5894663"/>
<dbReference type="eggNOG" id="KOG4547">
    <property type="taxonomic scope" value="Eukaryota"/>
</dbReference>
<dbReference type="PANTHER" id="PTHR44267:SF1">
    <property type="entry name" value="WD REPEAT-CONTAINING PROTEIN 43"/>
    <property type="match status" value="1"/>
</dbReference>
<dbReference type="InterPro" id="IPR036322">
    <property type="entry name" value="WD40_repeat_dom_sf"/>
</dbReference>
<dbReference type="GO" id="GO:0000462">
    <property type="term" value="P:maturation of SSU-rRNA from tricistronic rRNA transcript (SSU-rRNA, 5.8S rRNA, LSU-rRNA)"/>
    <property type="evidence" value="ECO:0000318"/>
    <property type="project" value="GO_Central"/>
</dbReference>
<dbReference type="Pfam" id="PF04003">
    <property type="entry name" value="Utp12"/>
    <property type="match status" value="1"/>
</dbReference>
<dbReference type="PANTHER" id="PTHR44267">
    <property type="entry name" value="WD REPEAT-CONTAINING PROTEIN 43"/>
    <property type="match status" value="1"/>
</dbReference>
<evidence type="ECO:0000256" key="1">
    <source>
        <dbReference type="ARBA" id="ARBA00004123"/>
    </source>
</evidence>
<keyword evidence="7" id="KW-1185">Reference proteome</keyword>
<name>A9V9R4_MONBE</name>
<organism evidence="6 7">
    <name type="scientific">Monosiga brevicollis</name>
    <name type="common">Choanoflagellate</name>
    <dbReference type="NCBI Taxonomy" id="81824"/>
    <lineage>
        <taxon>Eukaryota</taxon>
        <taxon>Choanoflagellata</taxon>
        <taxon>Craspedida</taxon>
        <taxon>Salpingoecidae</taxon>
        <taxon>Monosiga</taxon>
    </lineage>
</organism>
<gene>
    <name evidence="6" type="ORF">MONBRDRAFT_38725</name>
</gene>
<dbReference type="Gene3D" id="2.130.10.10">
    <property type="entry name" value="YVTN repeat-like/Quinoprotein amine dehydrogenase"/>
    <property type="match status" value="2"/>
</dbReference>
<accession>A9V9R4</accession>
<dbReference type="Proteomes" id="UP000001357">
    <property type="component" value="Unassembled WGS sequence"/>
</dbReference>
<sequence length="637" mass="69451">MDTAVPRCCKFSDDGRRFAILLSDGHLRVWDVTNNDVIIERKANLSDPVCALAWEHGAVDQSKKRKKRKAQTDRLFLGTSSGKAIIFSVATGEEQILNKPHRSAITEAIWTSDNSYILTASRDKTVCRRSTTEDRADFFNADKRAVTSLSFGPTLDVDGTSVDTLITAGNQIRLWRLDTLQEVEKYPGHDASVTSLALLPVPDLKFCSLARQQHADTSINVWHAAPGQKKNKHPFATCHLSQSPMSMSTTASPKEATAHESCRIAAIDVRGTISVFTIDTSKDAYTEPIHPACTIAMTTGESRISHVCLSISDASGHGLCASMTLTRAAPVLLTMAKSANAPTSANQSNPVDANLNILGAADALKSKRASSKTAGDATLGQQIADALHQSESYDGYTRSGQPRSGTLSQMLAQALHSDDQALLEECLAVNKEKIVSASVGRLPQEHVLSFFKIVLAKLQAKPSRGTALLIWIRAVLVTHFAYLASQPDLSSVLGPLYSLIEARAASMNPLLKLQGRLDLMLEQTRRAQAREEEEEEVMVEFTPGSVYYDQNEDDDDDEDEDVAGAGGATTGDDDMLMDDEADDDEMWDEEREDLFQDNLRAADFEDEGAGAGSDDEDEDNDDDDDDEGDDDDEEDDE</sequence>